<evidence type="ECO:0000313" key="2">
    <source>
        <dbReference type="EMBL" id="MBA5605235.1"/>
    </source>
</evidence>
<organism evidence="2 3">
    <name type="scientific">Rugamonas fusca</name>
    <dbReference type="NCBI Taxonomy" id="2758568"/>
    <lineage>
        <taxon>Bacteria</taxon>
        <taxon>Pseudomonadati</taxon>
        <taxon>Pseudomonadota</taxon>
        <taxon>Betaproteobacteria</taxon>
        <taxon>Burkholderiales</taxon>
        <taxon>Oxalobacteraceae</taxon>
        <taxon>Telluria group</taxon>
        <taxon>Rugamonas</taxon>
    </lineage>
</organism>
<keyword evidence="3" id="KW-1185">Reference proteome</keyword>
<evidence type="ECO:0000313" key="3">
    <source>
        <dbReference type="Proteomes" id="UP000566711"/>
    </source>
</evidence>
<dbReference type="AlphaFoldDB" id="A0A7W2EG00"/>
<dbReference type="InterPro" id="IPR025293">
    <property type="entry name" value="YfiR/HmsC-like"/>
</dbReference>
<keyword evidence="1" id="KW-0732">Signal</keyword>
<sequence length="192" mass="20701">MKRRGRWWQWFGSFGWGASLLSLSSLLPCALAADDTPLPEQQVKAAYILNFTRYASWPPATLADPRAPLVVCVIGQDAGDIARRLQSRAAGSHPLELRTITRNEEGDACHALYIGASEKARQGALLARLRDQAILTIGDSTSFLADGGMINLMLVDGTIRFEVNLAAAKRSGMSLNPRVLALAERVLGGAAK</sequence>
<proteinExistence type="predicted"/>
<dbReference type="Pfam" id="PF13689">
    <property type="entry name" value="DUF4154"/>
    <property type="match status" value="1"/>
</dbReference>
<accession>A0A7W2EG00</accession>
<dbReference type="EMBL" id="JACEZS010000005">
    <property type="protein sequence ID" value="MBA5605235.1"/>
    <property type="molecule type" value="Genomic_DNA"/>
</dbReference>
<gene>
    <name evidence="2" type="ORF">H3H36_07680</name>
</gene>
<reference evidence="2 3" key="1">
    <citation type="submission" date="2020-07" db="EMBL/GenBank/DDBJ databases">
        <title>Novel species isolated from subtropical streams in China.</title>
        <authorList>
            <person name="Lu H."/>
        </authorList>
    </citation>
    <scope>NUCLEOTIDE SEQUENCE [LARGE SCALE GENOMIC DNA]</scope>
    <source>
        <strain evidence="2 3">FT3S</strain>
    </source>
</reference>
<feature type="chain" id="PRO_5031145623" evidence="1">
    <location>
        <begin position="33"/>
        <end position="192"/>
    </location>
</feature>
<protein>
    <submittedName>
        <fullName evidence="2">YfiR family protein</fullName>
    </submittedName>
</protein>
<name>A0A7W2EG00_9BURK</name>
<evidence type="ECO:0000256" key="1">
    <source>
        <dbReference type="SAM" id="SignalP"/>
    </source>
</evidence>
<dbReference type="Proteomes" id="UP000566711">
    <property type="component" value="Unassembled WGS sequence"/>
</dbReference>
<comment type="caution">
    <text evidence="2">The sequence shown here is derived from an EMBL/GenBank/DDBJ whole genome shotgun (WGS) entry which is preliminary data.</text>
</comment>
<feature type="signal peptide" evidence="1">
    <location>
        <begin position="1"/>
        <end position="32"/>
    </location>
</feature>
<dbReference type="RefSeq" id="WP_182215940.1">
    <property type="nucleotide sequence ID" value="NZ_JACEZS010000005.1"/>
</dbReference>